<dbReference type="VEuPathDB" id="GiardiaDB:GL50803_5950"/>
<protein>
    <submittedName>
        <fullName evidence="1">Uncharacterized protein</fullName>
    </submittedName>
</protein>
<dbReference type="RefSeq" id="XP_001706551.1">
    <property type="nucleotide sequence ID" value="XM_001706499.1"/>
</dbReference>
<gene>
    <name evidence="1" type="ORF">GL50803_005950</name>
</gene>
<evidence type="ECO:0000313" key="1">
    <source>
        <dbReference type="EMBL" id="KAE8301472.1"/>
    </source>
</evidence>
<dbReference type="GeneID" id="5699440"/>
<keyword evidence="2" id="KW-1185">Reference proteome</keyword>
<dbReference type="HOGENOM" id="CLU_2431641_0_0_1"/>
<dbReference type="OMA" id="WAKFETA"/>
<organism evidence="1 2">
    <name type="scientific">Giardia intestinalis (strain ATCC 50803 / WB clone C6)</name>
    <name type="common">Giardia lamblia</name>
    <dbReference type="NCBI Taxonomy" id="184922"/>
    <lineage>
        <taxon>Eukaryota</taxon>
        <taxon>Metamonada</taxon>
        <taxon>Diplomonadida</taxon>
        <taxon>Hexamitidae</taxon>
        <taxon>Giardiinae</taxon>
        <taxon>Giardia</taxon>
    </lineage>
</organism>
<dbReference type="KEGG" id="gla:GL50803_005950"/>
<name>A8BKL0_GIAIC</name>
<comment type="caution">
    <text evidence="1">The sequence shown here is derived from an EMBL/GenBank/DDBJ whole genome shotgun (WGS) entry which is preliminary data.</text>
</comment>
<dbReference type="Proteomes" id="UP000001548">
    <property type="component" value="Unassembled WGS sequence"/>
</dbReference>
<dbReference type="AlphaFoldDB" id="A8BKL0"/>
<evidence type="ECO:0000313" key="2">
    <source>
        <dbReference type="Proteomes" id="UP000001548"/>
    </source>
</evidence>
<accession>A8BKL0</accession>
<reference evidence="1 2" key="1">
    <citation type="journal article" date="2007" name="Science">
        <title>Genomic minimalism in the early diverging intestinal parasite Giardia lamblia.</title>
        <authorList>
            <person name="Morrison H.G."/>
            <person name="McArthur A.G."/>
            <person name="Gillin F.D."/>
            <person name="Aley S.B."/>
            <person name="Adam R.D."/>
            <person name="Olsen G.J."/>
            <person name="Best A.A."/>
            <person name="Cande W.Z."/>
            <person name="Chen F."/>
            <person name="Cipriano M.J."/>
            <person name="Davids B.J."/>
            <person name="Dawson S.C."/>
            <person name="Elmendorf H.G."/>
            <person name="Hehl A.B."/>
            <person name="Holder M.E."/>
            <person name="Huse S.M."/>
            <person name="Kim U.U."/>
            <person name="Lasek-Nesselquist E."/>
            <person name="Manning G."/>
            <person name="Nigam A."/>
            <person name="Nixon J.E."/>
            <person name="Palm D."/>
            <person name="Passamaneck N.E."/>
            <person name="Prabhu A."/>
            <person name="Reich C.I."/>
            <person name="Reiner D.S."/>
            <person name="Samuelson J."/>
            <person name="Svard S.G."/>
            <person name="Sogin M.L."/>
        </authorList>
    </citation>
    <scope>NUCLEOTIDE SEQUENCE [LARGE SCALE GENOMIC DNA]</scope>
    <source>
        <strain evidence="1 2">WB C6</strain>
    </source>
</reference>
<proteinExistence type="predicted"/>
<sequence>MTGAILQRAKAYEAVVVAELREIDKDTKYLQTCQRKYGDIMNGPIEHLQREFEARKVLLKLLHKTVTLIKDSPLRAQEIWAKFETASKELY</sequence>
<dbReference type="EMBL" id="AACB03000005">
    <property type="protein sequence ID" value="KAE8301472.1"/>
    <property type="molecule type" value="Genomic_DNA"/>
</dbReference>